<dbReference type="Gene3D" id="3.60.15.10">
    <property type="entry name" value="Ribonuclease Z/Hydroxyacylglutathione hydrolase-like"/>
    <property type="match status" value="1"/>
</dbReference>
<dbReference type="InterPro" id="IPR001279">
    <property type="entry name" value="Metallo-B-lactamas"/>
</dbReference>
<dbReference type="InterPro" id="IPR050855">
    <property type="entry name" value="NDM-1-like"/>
</dbReference>
<evidence type="ECO:0000256" key="2">
    <source>
        <dbReference type="ARBA" id="ARBA00034301"/>
    </source>
</evidence>
<comment type="catalytic activity">
    <reaction evidence="3">
        <text>3',5'-cyclic UMP + H2O = UMP + H(+)</text>
        <dbReference type="Rhea" id="RHEA:70575"/>
        <dbReference type="ChEBI" id="CHEBI:15377"/>
        <dbReference type="ChEBI" id="CHEBI:15378"/>
        <dbReference type="ChEBI" id="CHEBI:57865"/>
        <dbReference type="ChEBI" id="CHEBI:184387"/>
    </reaction>
    <physiologicalReaction direction="left-to-right" evidence="3">
        <dbReference type="Rhea" id="RHEA:70576"/>
    </physiologicalReaction>
</comment>
<comment type="caution">
    <text evidence="5">The sequence shown here is derived from an EMBL/GenBank/DDBJ whole genome shotgun (WGS) entry which is preliminary data.</text>
</comment>
<dbReference type="OrthoDB" id="1491389at2"/>
<dbReference type="Proteomes" id="UP000317036">
    <property type="component" value="Unassembled WGS sequence"/>
</dbReference>
<dbReference type="PANTHER" id="PTHR42951">
    <property type="entry name" value="METALLO-BETA-LACTAMASE DOMAIN-CONTAINING"/>
    <property type="match status" value="1"/>
</dbReference>
<dbReference type="GO" id="GO:0016787">
    <property type="term" value="F:hydrolase activity"/>
    <property type="evidence" value="ECO:0007669"/>
    <property type="project" value="UniProtKB-KW"/>
</dbReference>
<dbReference type="SUPFAM" id="SSF56281">
    <property type="entry name" value="Metallo-hydrolase/oxidoreductase"/>
    <property type="match status" value="1"/>
</dbReference>
<protein>
    <submittedName>
        <fullName evidence="5">MBL fold metallo-hydrolase</fullName>
    </submittedName>
</protein>
<dbReference type="InterPro" id="IPR036866">
    <property type="entry name" value="RibonucZ/Hydroxyglut_hydro"/>
</dbReference>
<evidence type="ECO:0000313" key="5">
    <source>
        <dbReference type="EMBL" id="TVY08928.1"/>
    </source>
</evidence>
<comment type="function">
    <text evidence="2">Counteracts the endogenous Pycsar antiviral defense system. Phosphodiesterase that enables metal-dependent hydrolysis of host cyclic nucleotide Pycsar defense signals such as cCMP and cUMP.</text>
</comment>
<keyword evidence="5" id="KW-0378">Hydrolase</keyword>
<dbReference type="PANTHER" id="PTHR42951:SF4">
    <property type="entry name" value="ACYL-COENZYME A THIOESTERASE MBLAC2"/>
    <property type="match status" value="1"/>
</dbReference>
<dbReference type="EMBL" id="VNJI01000018">
    <property type="protein sequence ID" value="TVY08928.1"/>
    <property type="molecule type" value="Genomic_DNA"/>
</dbReference>
<dbReference type="RefSeq" id="WP_144848283.1">
    <property type="nucleotide sequence ID" value="NZ_VNJI01000018.1"/>
</dbReference>
<comment type="catalytic activity">
    <reaction evidence="1">
        <text>3',5'-cyclic CMP + H2O = CMP + H(+)</text>
        <dbReference type="Rhea" id="RHEA:72675"/>
        <dbReference type="ChEBI" id="CHEBI:15377"/>
        <dbReference type="ChEBI" id="CHEBI:15378"/>
        <dbReference type="ChEBI" id="CHEBI:58003"/>
        <dbReference type="ChEBI" id="CHEBI:60377"/>
    </reaction>
    <physiologicalReaction direction="left-to-right" evidence="1">
        <dbReference type="Rhea" id="RHEA:72676"/>
    </physiologicalReaction>
</comment>
<name>A0A559K9W3_9BACL</name>
<dbReference type="AlphaFoldDB" id="A0A559K9W3"/>
<gene>
    <name evidence="5" type="ORF">FPZ49_15665</name>
</gene>
<evidence type="ECO:0000313" key="6">
    <source>
        <dbReference type="Proteomes" id="UP000317036"/>
    </source>
</evidence>
<dbReference type="SMART" id="SM00849">
    <property type="entry name" value="Lactamase_B"/>
    <property type="match status" value="1"/>
</dbReference>
<proteinExistence type="predicted"/>
<dbReference type="Pfam" id="PF00753">
    <property type="entry name" value="Lactamase_B"/>
    <property type="match status" value="1"/>
</dbReference>
<sequence length="287" mass="32111">MPLSFTNEHIAVYQSRLYLMNSAVIQTDDLVLVTDPGYLPDEVSELRGYVDCIRGERPLYVLYTHSDFDHIAGYGAFPDAIHLAGEAFAERTDRAAAVREVMRYDDEYYIDRPYAIDYPRADVVCRAGETLKVGGTTLSFYDAGGHNPDGILTVVQPLGILIAGDYLSDIEFPFVYHSFAEYRSTLRTLEALAAAAGDTVRLQLLLPGHGSVTEDGAELQKRIRDSHAYLELVEAEAASESGERGAFDAFLDTQGYRFRLCMGRRHEDNLMVFKQERERESESGGVR</sequence>
<accession>A0A559K9W3</accession>
<evidence type="ECO:0000256" key="3">
    <source>
        <dbReference type="ARBA" id="ARBA00048505"/>
    </source>
</evidence>
<organism evidence="5 6">
    <name type="scientific">Paenibacillus cremeus</name>
    <dbReference type="NCBI Taxonomy" id="2163881"/>
    <lineage>
        <taxon>Bacteria</taxon>
        <taxon>Bacillati</taxon>
        <taxon>Bacillota</taxon>
        <taxon>Bacilli</taxon>
        <taxon>Bacillales</taxon>
        <taxon>Paenibacillaceae</taxon>
        <taxon>Paenibacillus</taxon>
    </lineage>
</organism>
<reference evidence="5 6" key="1">
    <citation type="submission" date="2019-07" db="EMBL/GenBank/DDBJ databases">
        <authorList>
            <person name="Kim J."/>
        </authorList>
    </citation>
    <scope>NUCLEOTIDE SEQUENCE [LARGE SCALE GENOMIC DNA]</scope>
    <source>
        <strain evidence="5 6">JC52</strain>
    </source>
</reference>
<feature type="domain" description="Metallo-beta-lactamase" evidence="4">
    <location>
        <begin position="19"/>
        <end position="209"/>
    </location>
</feature>
<keyword evidence="6" id="KW-1185">Reference proteome</keyword>
<evidence type="ECO:0000259" key="4">
    <source>
        <dbReference type="SMART" id="SM00849"/>
    </source>
</evidence>
<evidence type="ECO:0000256" key="1">
    <source>
        <dbReference type="ARBA" id="ARBA00034221"/>
    </source>
</evidence>